<comment type="subcellular location">
    <subcellularLocation>
        <location evidence="1">Cell membrane</location>
        <topology evidence="1">Multi-pass membrane protein</topology>
    </subcellularLocation>
</comment>
<evidence type="ECO:0000256" key="7">
    <source>
        <dbReference type="SAM" id="Phobius"/>
    </source>
</evidence>
<evidence type="ECO:0000256" key="3">
    <source>
        <dbReference type="ARBA" id="ARBA00022475"/>
    </source>
</evidence>
<sequence>MARLKEKLTPKFKLLLGYTISGFGDQFYTFAIPLLMLSRSHSAVVMGLLTAMEYLPTALFGLVIGSVFDVYEKRKVMLVSLITQMVLILIIPLLVLNDLPLWLVLAAVFVIGLFDLLSWTGYQILIAESVSLEELSQISGQVGLVSSIQRMFGPGVAAVIINALGYLGGFLLDAVSFGYLTYAIKYFRSVRPEAAPQPGRKTIKNRTLAGSRFIWHNDRLKWLITSFFVANIGFQLVVPMLTFVLKQHMQVSIGLVSVFFTVASIAGILGNFVYLRVNKRLKLGHQLVFTGATILLGFGIMTGLYSFVLVTIGYALVSFGSVWSQANFFTIIQAQTPDQHKGMVTAASTTLTRVLGPVLAVLSGFLVNLDAHSIFLGAMVCMAVSIIVTLVGKLNRLAAPN</sequence>
<evidence type="ECO:0000256" key="4">
    <source>
        <dbReference type="ARBA" id="ARBA00022692"/>
    </source>
</evidence>
<evidence type="ECO:0000259" key="8">
    <source>
        <dbReference type="PROSITE" id="PS50850"/>
    </source>
</evidence>
<dbReference type="InterPro" id="IPR036259">
    <property type="entry name" value="MFS_trans_sf"/>
</dbReference>
<keyword evidence="2" id="KW-0813">Transport</keyword>
<gene>
    <name evidence="9" type="ORF">D1010_00120</name>
</gene>
<feature type="transmembrane region" description="Helical" evidence="7">
    <location>
        <begin position="12"/>
        <end position="37"/>
    </location>
</feature>
<dbReference type="Pfam" id="PF07690">
    <property type="entry name" value="MFS_1"/>
    <property type="match status" value="1"/>
</dbReference>
<keyword evidence="5 7" id="KW-1133">Transmembrane helix</keyword>
<evidence type="ECO:0000256" key="6">
    <source>
        <dbReference type="ARBA" id="ARBA00023136"/>
    </source>
</evidence>
<keyword evidence="6 7" id="KW-0472">Membrane</keyword>
<dbReference type="PANTHER" id="PTHR23513">
    <property type="entry name" value="INTEGRAL MEMBRANE EFFLUX PROTEIN-RELATED"/>
    <property type="match status" value="1"/>
</dbReference>
<evidence type="ECO:0000256" key="1">
    <source>
        <dbReference type="ARBA" id="ARBA00004651"/>
    </source>
</evidence>
<dbReference type="KEGG" id="lhb:D1010_00120"/>
<dbReference type="AlphaFoldDB" id="A0A5P8M0G1"/>
<name>A0A5P8M0G1_9LACO</name>
<evidence type="ECO:0000256" key="5">
    <source>
        <dbReference type="ARBA" id="ARBA00022989"/>
    </source>
</evidence>
<dbReference type="GO" id="GO:0005886">
    <property type="term" value="C:plasma membrane"/>
    <property type="evidence" value="ECO:0007669"/>
    <property type="project" value="UniProtKB-SubCell"/>
</dbReference>
<dbReference type="InterPro" id="IPR020846">
    <property type="entry name" value="MFS_dom"/>
</dbReference>
<dbReference type="EMBL" id="CP045143">
    <property type="protein sequence ID" value="QFR21970.1"/>
    <property type="molecule type" value="Genomic_DNA"/>
</dbReference>
<dbReference type="InterPro" id="IPR011701">
    <property type="entry name" value="MFS"/>
</dbReference>
<dbReference type="PANTHER" id="PTHR23513:SF6">
    <property type="entry name" value="MAJOR FACILITATOR SUPERFAMILY ASSOCIATED DOMAIN-CONTAINING PROTEIN"/>
    <property type="match status" value="1"/>
</dbReference>
<keyword evidence="3" id="KW-1003">Cell membrane</keyword>
<dbReference type="GO" id="GO:0022857">
    <property type="term" value="F:transmembrane transporter activity"/>
    <property type="evidence" value="ECO:0007669"/>
    <property type="project" value="InterPro"/>
</dbReference>
<organism evidence="9 10">
    <name type="scientific">Schleiferilactobacillus harbinensis</name>
    <dbReference type="NCBI Taxonomy" id="304207"/>
    <lineage>
        <taxon>Bacteria</taxon>
        <taxon>Bacillati</taxon>
        <taxon>Bacillota</taxon>
        <taxon>Bacilli</taxon>
        <taxon>Lactobacillales</taxon>
        <taxon>Lactobacillaceae</taxon>
        <taxon>Schleiferilactobacillus</taxon>
    </lineage>
</organism>
<feature type="transmembrane region" description="Helical" evidence="7">
    <location>
        <begin position="344"/>
        <end position="367"/>
    </location>
</feature>
<dbReference type="RefSeq" id="WP_152259973.1">
    <property type="nucleotide sequence ID" value="NZ_CP045143.1"/>
</dbReference>
<evidence type="ECO:0000313" key="10">
    <source>
        <dbReference type="Proteomes" id="UP000326779"/>
    </source>
</evidence>
<feature type="transmembrane region" description="Helical" evidence="7">
    <location>
        <begin position="251"/>
        <end position="275"/>
    </location>
</feature>
<feature type="transmembrane region" description="Helical" evidence="7">
    <location>
        <begin position="101"/>
        <end position="122"/>
    </location>
</feature>
<keyword evidence="4 7" id="KW-0812">Transmembrane</keyword>
<feature type="transmembrane region" description="Helical" evidence="7">
    <location>
        <begin position="287"/>
        <end position="308"/>
    </location>
</feature>
<dbReference type="PROSITE" id="PS50850">
    <property type="entry name" value="MFS"/>
    <property type="match status" value="1"/>
</dbReference>
<dbReference type="CDD" id="cd06173">
    <property type="entry name" value="MFS_MefA_like"/>
    <property type="match status" value="1"/>
</dbReference>
<accession>A0A5P8M0G1</accession>
<feature type="transmembrane region" description="Helical" evidence="7">
    <location>
        <begin position="222"/>
        <end position="245"/>
    </location>
</feature>
<feature type="transmembrane region" description="Helical" evidence="7">
    <location>
        <begin position="373"/>
        <end position="392"/>
    </location>
</feature>
<feature type="transmembrane region" description="Helical" evidence="7">
    <location>
        <begin position="76"/>
        <end position="95"/>
    </location>
</feature>
<dbReference type="SUPFAM" id="SSF103473">
    <property type="entry name" value="MFS general substrate transporter"/>
    <property type="match status" value="1"/>
</dbReference>
<evidence type="ECO:0000256" key="2">
    <source>
        <dbReference type="ARBA" id="ARBA00022448"/>
    </source>
</evidence>
<feature type="transmembrane region" description="Helical" evidence="7">
    <location>
        <begin position="43"/>
        <end position="64"/>
    </location>
</feature>
<dbReference type="Proteomes" id="UP000326779">
    <property type="component" value="Chromosome"/>
</dbReference>
<dbReference type="Gene3D" id="1.20.1250.20">
    <property type="entry name" value="MFS general substrate transporter like domains"/>
    <property type="match status" value="1"/>
</dbReference>
<evidence type="ECO:0000313" key="9">
    <source>
        <dbReference type="EMBL" id="QFR21970.1"/>
    </source>
</evidence>
<protein>
    <submittedName>
        <fullName evidence="9">MFS transporter</fullName>
    </submittedName>
</protein>
<feature type="domain" description="Major facilitator superfamily (MFS) profile" evidence="8">
    <location>
        <begin position="10"/>
        <end position="396"/>
    </location>
</feature>
<reference evidence="9 10" key="1">
    <citation type="submission" date="2019-10" db="EMBL/GenBank/DDBJ databases">
        <title>The completed genome of Lactobacillus harbinensis M1.</title>
        <authorList>
            <person name="Zheng Y."/>
        </authorList>
    </citation>
    <scope>NUCLEOTIDE SEQUENCE [LARGE SCALE GENOMIC DNA]</scope>
    <source>
        <strain evidence="9 10">M1</strain>
    </source>
</reference>
<proteinExistence type="predicted"/>